<feature type="domain" description="Ribosomal RNA small subunit methyltransferase E PUA-like" evidence="12">
    <location>
        <begin position="18"/>
        <end position="54"/>
    </location>
</feature>
<evidence type="ECO:0000259" key="12">
    <source>
        <dbReference type="Pfam" id="PF20260"/>
    </source>
</evidence>
<dbReference type="CDD" id="cd18084">
    <property type="entry name" value="RsmE-like"/>
    <property type="match status" value="1"/>
</dbReference>
<comment type="subcellular location">
    <subcellularLocation>
        <location evidence="1 10">Cytoplasm</location>
    </subcellularLocation>
</comment>
<dbReference type="PANTHER" id="PTHR30027:SF3">
    <property type="entry name" value="16S RRNA (URACIL(1498)-N(3))-METHYLTRANSFERASE"/>
    <property type="match status" value="1"/>
</dbReference>
<dbReference type="PIRSF" id="PIRSF015601">
    <property type="entry name" value="MTase_slr0722"/>
    <property type="match status" value="1"/>
</dbReference>
<evidence type="ECO:0000256" key="8">
    <source>
        <dbReference type="ARBA" id="ARBA00025699"/>
    </source>
</evidence>
<name>A0ABT6BHL8_9BACT</name>
<evidence type="ECO:0000313" key="14">
    <source>
        <dbReference type="Proteomes" id="UP001321344"/>
    </source>
</evidence>
<comment type="caution">
    <text evidence="13">The sequence shown here is derived from an EMBL/GenBank/DDBJ whole genome shotgun (WGS) entry which is preliminary data.</text>
</comment>
<evidence type="ECO:0000313" key="13">
    <source>
        <dbReference type="EMBL" id="MDF5689651.1"/>
    </source>
</evidence>
<dbReference type="EMBL" id="JARJOW010000002">
    <property type="protein sequence ID" value="MDF5689651.1"/>
    <property type="molecule type" value="Genomic_DNA"/>
</dbReference>
<keyword evidence="5 10" id="KW-0489">Methyltransferase</keyword>
<evidence type="ECO:0000256" key="9">
    <source>
        <dbReference type="ARBA" id="ARBA00047944"/>
    </source>
</evidence>
<keyword evidence="7 10" id="KW-0949">S-adenosyl-L-methionine</keyword>
<evidence type="ECO:0000259" key="11">
    <source>
        <dbReference type="Pfam" id="PF04452"/>
    </source>
</evidence>
<dbReference type="EC" id="2.1.1.193" evidence="10"/>
<keyword evidence="6 10" id="KW-0808">Transferase</keyword>
<comment type="catalytic activity">
    <reaction evidence="9 10">
        <text>uridine(1498) in 16S rRNA + S-adenosyl-L-methionine = N(3)-methyluridine(1498) in 16S rRNA + S-adenosyl-L-homocysteine + H(+)</text>
        <dbReference type="Rhea" id="RHEA:42920"/>
        <dbReference type="Rhea" id="RHEA-COMP:10283"/>
        <dbReference type="Rhea" id="RHEA-COMP:10284"/>
        <dbReference type="ChEBI" id="CHEBI:15378"/>
        <dbReference type="ChEBI" id="CHEBI:57856"/>
        <dbReference type="ChEBI" id="CHEBI:59789"/>
        <dbReference type="ChEBI" id="CHEBI:65315"/>
        <dbReference type="ChEBI" id="CHEBI:74502"/>
        <dbReference type="EC" id="2.1.1.193"/>
    </reaction>
</comment>
<dbReference type="InterPro" id="IPR029026">
    <property type="entry name" value="tRNA_m1G_MTases_N"/>
</dbReference>
<dbReference type="Gene3D" id="3.40.1280.10">
    <property type="match status" value="1"/>
</dbReference>
<evidence type="ECO:0000256" key="5">
    <source>
        <dbReference type="ARBA" id="ARBA00022603"/>
    </source>
</evidence>
<dbReference type="Pfam" id="PF20260">
    <property type="entry name" value="PUA_4"/>
    <property type="match status" value="1"/>
</dbReference>
<dbReference type="InterPro" id="IPR029028">
    <property type="entry name" value="Alpha/beta_knot_MTases"/>
</dbReference>
<accession>A0ABT6BHL8</accession>
<gene>
    <name evidence="13" type="ORF">PQG43_02125</name>
</gene>
<dbReference type="GO" id="GO:0008168">
    <property type="term" value="F:methyltransferase activity"/>
    <property type="evidence" value="ECO:0007669"/>
    <property type="project" value="UniProtKB-KW"/>
</dbReference>
<dbReference type="Gene3D" id="2.40.240.20">
    <property type="entry name" value="Hypothetical PUA domain-like, domain 1"/>
    <property type="match status" value="1"/>
</dbReference>
<dbReference type="RefSeq" id="WP_276343544.1">
    <property type="nucleotide sequence ID" value="NZ_JARJOW010000002.1"/>
</dbReference>
<dbReference type="Pfam" id="PF04452">
    <property type="entry name" value="Methyltrans_RNA"/>
    <property type="match status" value="1"/>
</dbReference>
<dbReference type="InterPro" id="IPR046887">
    <property type="entry name" value="RsmE_PUA-like"/>
</dbReference>
<evidence type="ECO:0000256" key="7">
    <source>
        <dbReference type="ARBA" id="ARBA00022691"/>
    </source>
</evidence>
<keyword evidence="14" id="KW-1185">Reference proteome</keyword>
<evidence type="ECO:0000256" key="3">
    <source>
        <dbReference type="ARBA" id="ARBA00022490"/>
    </source>
</evidence>
<dbReference type="InterPro" id="IPR006700">
    <property type="entry name" value="RsmE"/>
</dbReference>
<organism evidence="13 14">
    <name type="scientific">Aquirufa aurantiipilula</name>
    <dbReference type="NCBI Taxonomy" id="2696561"/>
    <lineage>
        <taxon>Bacteria</taxon>
        <taxon>Pseudomonadati</taxon>
        <taxon>Bacteroidota</taxon>
        <taxon>Cytophagia</taxon>
        <taxon>Cytophagales</taxon>
        <taxon>Flectobacillaceae</taxon>
        <taxon>Aquirufa</taxon>
    </lineage>
</organism>
<keyword evidence="3 10" id="KW-0963">Cytoplasm</keyword>
<evidence type="ECO:0000256" key="6">
    <source>
        <dbReference type="ARBA" id="ARBA00022679"/>
    </source>
</evidence>
<dbReference type="GO" id="GO:0032259">
    <property type="term" value="P:methylation"/>
    <property type="evidence" value="ECO:0007669"/>
    <property type="project" value="UniProtKB-KW"/>
</dbReference>
<evidence type="ECO:0000256" key="2">
    <source>
        <dbReference type="ARBA" id="ARBA00005528"/>
    </source>
</evidence>
<keyword evidence="4 10" id="KW-0698">rRNA processing</keyword>
<dbReference type="PANTHER" id="PTHR30027">
    <property type="entry name" value="RIBOSOMAL RNA SMALL SUBUNIT METHYLTRANSFERASE E"/>
    <property type="match status" value="1"/>
</dbReference>
<comment type="function">
    <text evidence="8 10">Specifically methylates the N3 position of the uracil ring of uridine 1498 (m3U1498) in 16S rRNA. Acts on the fully assembled 30S ribosomal subunit.</text>
</comment>
<dbReference type="NCBIfam" id="TIGR00046">
    <property type="entry name" value="RsmE family RNA methyltransferase"/>
    <property type="match status" value="1"/>
</dbReference>
<evidence type="ECO:0000256" key="4">
    <source>
        <dbReference type="ARBA" id="ARBA00022552"/>
    </source>
</evidence>
<evidence type="ECO:0000256" key="1">
    <source>
        <dbReference type="ARBA" id="ARBA00004496"/>
    </source>
</evidence>
<protein>
    <recommendedName>
        <fullName evidence="10">Ribosomal RNA small subunit methyltransferase E</fullName>
        <ecNumber evidence="10">2.1.1.193</ecNumber>
    </recommendedName>
</protein>
<dbReference type="InterPro" id="IPR046886">
    <property type="entry name" value="RsmE_MTase_dom"/>
</dbReference>
<sequence length="238" mass="27260">MSIPVFYEPNPIASPFLSEEESIHAHRVLRLKTGDPIFILNGKGQKFEAKVDQSTSKKTSFHHLKEIESSEMPPYAIHLWIAPTKQMERMEWMVEKCAEFGIQSIGFFHSRYSERKEIKTQRLEKIVISALKQSKNLFLPSIYPIISFKDLLKQISPKEQEQRLFAYISEPPSLSLNKSLQLNQSYHILIGPEGDFSKEESEILLSNDWTPFGLGKAILRTETAGLAATHAIHLLHEN</sequence>
<feature type="domain" description="Ribosomal RNA small subunit methyltransferase E methyltransferase" evidence="11">
    <location>
        <begin position="74"/>
        <end position="232"/>
    </location>
</feature>
<dbReference type="SUPFAM" id="SSF75217">
    <property type="entry name" value="alpha/beta knot"/>
    <property type="match status" value="1"/>
</dbReference>
<proteinExistence type="inferred from homology"/>
<dbReference type="Proteomes" id="UP001321344">
    <property type="component" value="Unassembled WGS sequence"/>
</dbReference>
<dbReference type="InterPro" id="IPR015947">
    <property type="entry name" value="PUA-like_sf"/>
</dbReference>
<reference evidence="13 14" key="1">
    <citation type="submission" date="2023-03" db="EMBL/GenBank/DDBJ databases">
        <title>Genome sequencing of Aquirufa.</title>
        <authorList>
            <person name="Pitt A."/>
            <person name="Hahn M.W."/>
        </authorList>
    </citation>
    <scope>NUCLEOTIDE SEQUENCE [LARGE SCALE GENOMIC DNA]</scope>
    <source>
        <strain evidence="13 14">WAEICH-18A</strain>
    </source>
</reference>
<evidence type="ECO:0000256" key="10">
    <source>
        <dbReference type="PIRNR" id="PIRNR015601"/>
    </source>
</evidence>
<comment type="similarity">
    <text evidence="2 10">Belongs to the RNA methyltransferase RsmE family.</text>
</comment>
<dbReference type="SUPFAM" id="SSF88697">
    <property type="entry name" value="PUA domain-like"/>
    <property type="match status" value="1"/>
</dbReference>